<feature type="domain" description="AprE-like beta-barrel" evidence="5">
    <location>
        <begin position="247"/>
        <end position="338"/>
    </location>
</feature>
<dbReference type="InterPro" id="IPR058625">
    <property type="entry name" value="MdtA-like_BSH"/>
</dbReference>
<feature type="compositionally biased region" description="Low complexity" evidence="2">
    <location>
        <begin position="375"/>
        <end position="386"/>
    </location>
</feature>
<dbReference type="Gene3D" id="2.40.420.20">
    <property type="match status" value="1"/>
</dbReference>
<accession>A0ABW3JWM5</accession>
<evidence type="ECO:0000259" key="4">
    <source>
        <dbReference type="Pfam" id="PF25917"/>
    </source>
</evidence>
<dbReference type="NCBIfam" id="TIGR01730">
    <property type="entry name" value="RND_mfp"/>
    <property type="match status" value="1"/>
</dbReference>
<dbReference type="RefSeq" id="WP_377574233.1">
    <property type="nucleotide sequence ID" value="NZ_JBHTKA010000001.1"/>
</dbReference>
<proteinExistence type="inferred from homology"/>
<dbReference type="Proteomes" id="UP001597112">
    <property type="component" value="Unassembled WGS sequence"/>
</dbReference>
<evidence type="ECO:0000259" key="5">
    <source>
        <dbReference type="Pfam" id="PF26002"/>
    </source>
</evidence>
<dbReference type="Gene3D" id="2.40.50.100">
    <property type="match status" value="1"/>
</dbReference>
<evidence type="ECO:0000256" key="1">
    <source>
        <dbReference type="ARBA" id="ARBA00009477"/>
    </source>
</evidence>
<organism evidence="6 7">
    <name type="scientific">Ohtaekwangia kribbensis</name>
    <dbReference type="NCBI Taxonomy" id="688913"/>
    <lineage>
        <taxon>Bacteria</taxon>
        <taxon>Pseudomonadati</taxon>
        <taxon>Bacteroidota</taxon>
        <taxon>Cytophagia</taxon>
        <taxon>Cytophagales</taxon>
        <taxon>Fulvivirgaceae</taxon>
        <taxon>Ohtaekwangia</taxon>
    </lineage>
</organism>
<comment type="similarity">
    <text evidence="1">Belongs to the membrane fusion protein (MFP) (TC 8.A.1) family.</text>
</comment>
<keyword evidence="7" id="KW-1185">Reference proteome</keyword>
<keyword evidence="3" id="KW-0812">Transmembrane</keyword>
<feature type="domain" description="Multidrug resistance protein MdtA-like barrel-sandwich hybrid" evidence="4">
    <location>
        <begin position="68"/>
        <end position="227"/>
    </location>
</feature>
<feature type="region of interest" description="Disordered" evidence="2">
    <location>
        <begin position="349"/>
        <end position="390"/>
    </location>
</feature>
<sequence length="459" mass="50545">MAKQKRKSNKLIYWLIGIIAFLALFLIVGKSAGWIGKPKEMEVELAKAKRVTIVEKVSASGTVQPVTEVKIAPEVSGEIIDLLIEEGDSVKKGERLVKIRPDTWESQLERAQAGLSQQRANLEQSNASLSRSRAQFIRAEAEYKRQEKLWKEKVISEADWQLAQQNYEVAKNDVTSAEQSVEAARYVIRSTEASLREAQENFRKTTVDAPMTGIVSKLIVKKGERVVGTATMAGTEMLRIADLNTMEVRVDVNENDIVRVHLGDTAIIDVDAYSTQGKEFKGIVTLIANTAKDKTSADAITEFEVRILILSSSYQDLVAAGKKYPFLPGMTASVDILTNRKSNVLSVPLSAVTTRNPEENKAPAEGQDGPKQTSNNQNNQNKPAAKPENKTVVFVNSKGIAKMVEVKTGISDFDNIEVLSGINDSTEIIAGPFLAVSKRLKDGDMVRAAEKKEPEKKEK</sequence>
<dbReference type="PANTHER" id="PTHR30469:SF33">
    <property type="entry name" value="SLR1207 PROTEIN"/>
    <property type="match status" value="1"/>
</dbReference>
<gene>
    <name evidence="6" type="ORF">ACFQ21_02265</name>
</gene>
<dbReference type="Pfam" id="PF25917">
    <property type="entry name" value="BSH_RND"/>
    <property type="match status" value="1"/>
</dbReference>
<dbReference type="InterPro" id="IPR058982">
    <property type="entry name" value="Beta-barrel_AprE"/>
</dbReference>
<dbReference type="Pfam" id="PF26002">
    <property type="entry name" value="Beta-barrel_AprE"/>
    <property type="match status" value="1"/>
</dbReference>
<dbReference type="Gene3D" id="2.40.30.170">
    <property type="match status" value="1"/>
</dbReference>
<evidence type="ECO:0000313" key="6">
    <source>
        <dbReference type="EMBL" id="MFD0998105.1"/>
    </source>
</evidence>
<dbReference type="Gene3D" id="1.10.287.470">
    <property type="entry name" value="Helix hairpin bin"/>
    <property type="match status" value="1"/>
</dbReference>
<comment type="caution">
    <text evidence="6">The sequence shown here is derived from an EMBL/GenBank/DDBJ whole genome shotgun (WGS) entry which is preliminary data.</text>
</comment>
<evidence type="ECO:0000313" key="7">
    <source>
        <dbReference type="Proteomes" id="UP001597112"/>
    </source>
</evidence>
<dbReference type="PANTHER" id="PTHR30469">
    <property type="entry name" value="MULTIDRUG RESISTANCE PROTEIN MDTA"/>
    <property type="match status" value="1"/>
</dbReference>
<protein>
    <submittedName>
        <fullName evidence="6">Efflux RND transporter periplasmic adaptor subunit</fullName>
    </submittedName>
</protein>
<reference evidence="7" key="1">
    <citation type="journal article" date="2019" name="Int. J. Syst. Evol. Microbiol.">
        <title>The Global Catalogue of Microorganisms (GCM) 10K type strain sequencing project: providing services to taxonomists for standard genome sequencing and annotation.</title>
        <authorList>
            <consortium name="The Broad Institute Genomics Platform"/>
            <consortium name="The Broad Institute Genome Sequencing Center for Infectious Disease"/>
            <person name="Wu L."/>
            <person name="Ma J."/>
        </authorList>
    </citation>
    <scope>NUCLEOTIDE SEQUENCE [LARGE SCALE GENOMIC DNA]</scope>
    <source>
        <strain evidence="7">CCUG 58938</strain>
    </source>
</reference>
<dbReference type="InterPro" id="IPR006143">
    <property type="entry name" value="RND_pump_MFP"/>
</dbReference>
<keyword evidence="3" id="KW-0472">Membrane</keyword>
<feature type="transmembrane region" description="Helical" evidence="3">
    <location>
        <begin position="12"/>
        <end position="35"/>
    </location>
</feature>
<dbReference type="SUPFAM" id="SSF111369">
    <property type="entry name" value="HlyD-like secretion proteins"/>
    <property type="match status" value="1"/>
</dbReference>
<name>A0ABW3JWM5_9BACT</name>
<evidence type="ECO:0000256" key="3">
    <source>
        <dbReference type="SAM" id="Phobius"/>
    </source>
</evidence>
<dbReference type="EMBL" id="JBHTKA010000001">
    <property type="protein sequence ID" value="MFD0998105.1"/>
    <property type="molecule type" value="Genomic_DNA"/>
</dbReference>
<keyword evidence="3" id="KW-1133">Transmembrane helix</keyword>
<evidence type="ECO:0000256" key="2">
    <source>
        <dbReference type="SAM" id="MobiDB-lite"/>
    </source>
</evidence>